<evidence type="ECO:0000313" key="6">
    <source>
        <dbReference type="Proteomes" id="UP000239899"/>
    </source>
</evidence>
<keyword evidence="2 5" id="KW-0347">Helicase</keyword>
<dbReference type="AlphaFoldDB" id="A0A2P6TDB6"/>
<sequence length="163" mass="18743">MEAGTKAFVSYVRAYKEHHCKFIFRPQDLALGRLASAFALLRLPRMPEIKQGGKGLEGFTPSTVDPDTVRFRDKAREKQRQAVRKQQAKERQAGAEQQQSQQRQRKAALQPEVHLPAAKRRKQREREELEEMDREYALLTKLRRGKITAHEYDVAAGLASDSE</sequence>
<feature type="region of interest" description="Disordered" evidence="3">
    <location>
        <begin position="50"/>
        <end position="132"/>
    </location>
</feature>
<comment type="caution">
    <text evidence="5">The sequence shown here is derived from an EMBL/GenBank/DDBJ whole genome shotgun (WGS) entry which is preliminary data.</text>
</comment>
<dbReference type="GO" id="GO:0004386">
    <property type="term" value="F:helicase activity"/>
    <property type="evidence" value="ECO:0007669"/>
    <property type="project" value="UniProtKB-KW"/>
</dbReference>
<dbReference type="Pfam" id="PF13959">
    <property type="entry name" value="CTE_SPB4"/>
    <property type="match status" value="1"/>
</dbReference>
<dbReference type="OrthoDB" id="7396459at2759"/>
<feature type="compositionally biased region" description="Low complexity" evidence="3">
    <location>
        <begin position="94"/>
        <end position="110"/>
    </location>
</feature>
<evidence type="ECO:0000313" key="5">
    <source>
        <dbReference type="EMBL" id="PRW20640.1"/>
    </source>
</evidence>
<evidence type="ECO:0000256" key="3">
    <source>
        <dbReference type="SAM" id="MobiDB-lite"/>
    </source>
</evidence>
<dbReference type="SMART" id="SM01178">
    <property type="entry name" value="DUF4217"/>
    <property type="match status" value="1"/>
</dbReference>
<keyword evidence="1" id="KW-0378">Hydrolase</keyword>
<keyword evidence="2 5" id="KW-0067">ATP-binding</keyword>
<accession>A0A2P6TDB6</accession>
<reference evidence="5 6" key="1">
    <citation type="journal article" date="2018" name="Plant J.">
        <title>Genome sequences of Chlorella sorokiniana UTEX 1602 and Micractinium conductrix SAG 241.80: implications to maltose excretion by a green alga.</title>
        <authorList>
            <person name="Arriola M.B."/>
            <person name="Velmurugan N."/>
            <person name="Zhang Y."/>
            <person name="Plunkett M.H."/>
            <person name="Hondzo H."/>
            <person name="Barney B.M."/>
        </authorList>
    </citation>
    <scope>NUCLEOTIDE SEQUENCE [LARGE SCALE GENOMIC DNA]</scope>
    <source>
        <strain evidence="6">UTEX 1602</strain>
    </source>
</reference>
<dbReference type="InterPro" id="IPR025313">
    <property type="entry name" value="SPB4-like_CTE"/>
</dbReference>
<feature type="compositionally biased region" description="Basic and acidic residues" evidence="3">
    <location>
        <begin position="67"/>
        <end position="80"/>
    </location>
</feature>
<keyword evidence="2 5" id="KW-0547">Nucleotide-binding</keyword>
<keyword evidence="6" id="KW-1185">Reference proteome</keyword>
<feature type="domain" description="ATP-dependent rRNA helicase SPB4-like C-terminal extension" evidence="4">
    <location>
        <begin position="1"/>
        <end position="48"/>
    </location>
</feature>
<evidence type="ECO:0000256" key="1">
    <source>
        <dbReference type="ARBA" id="ARBA00022801"/>
    </source>
</evidence>
<protein>
    <submittedName>
        <fullName evidence="5">DEAD-box ATP-dependent RNA helicase 18 isoform B</fullName>
    </submittedName>
</protein>
<name>A0A2P6TDB6_CHLSO</name>
<dbReference type="GO" id="GO:0016787">
    <property type="term" value="F:hydrolase activity"/>
    <property type="evidence" value="ECO:0007669"/>
    <property type="project" value="UniProtKB-KW"/>
</dbReference>
<evidence type="ECO:0000259" key="4">
    <source>
        <dbReference type="SMART" id="SM01178"/>
    </source>
</evidence>
<evidence type="ECO:0000256" key="2">
    <source>
        <dbReference type="ARBA" id="ARBA00022806"/>
    </source>
</evidence>
<organism evidence="5 6">
    <name type="scientific">Chlorella sorokiniana</name>
    <name type="common">Freshwater green alga</name>
    <dbReference type="NCBI Taxonomy" id="3076"/>
    <lineage>
        <taxon>Eukaryota</taxon>
        <taxon>Viridiplantae</taxon>
        <taxon>Chlorophyta</taxon>
        <taxon>core chlorophytes</taxon>
        <taxon>Trebouxiophyceae</taxon>
        <taxon>Chlorellales</taxon>
        <taxon>Chlorellaceae</taxon>
        <taxon>Chlorella clade</taxon>
        <taxon>Chlorella</taxon>
    </lineage>
</organism>
<dbReference type="Proteomes" id="UP000239899">
    <property type="component" value="Unassembled WGS sequence"/>
</dbReference>
<gene>
    <name evidence="5" type="ORF">C2E21_8821</name>
</gene>
<proteinExistence type="predicted"/>
<dbReference type="STRING" id="3076.A0A2P6TDB6"/>
<dbReference type="EMBL" id="LHPG02000022">
    <property type="protein sequence ID" value="PRW20640.1"/>
    <property type="molecule type" value="Genomic_DNA"/>
</dbReference>